<evidence type="ECO:0000256" key="4">
    <source>
        <dbReference type="ARBA" id="ARBA00022989"/>
    </source>
</evidence>
<feature type="transmembrane region" description="Helical" evidence="6">
    <location>
        <begin position="82"/>
        <end position="103"/>
    </location>
</feature>
<keyword evidence="5 6" id="KW-0472">Membrane</keyword>
<protein>
    <submittedName>
        <fullName evidence="7">FtsW/RodA/SpoVE family cell cycle protein</fullName>
    </submittedName>
</protein>
<evidence type="ECO:0000256" key="2">
    <source>
        <dbReference type="ARBA" id="ARBA00022692"/>
    </source>
</evidence>
<evidence type="ECO:0000256" key="1">
    <source>
        <dbReference type="ARBA" id="ARBA00004141"/>
    </source>
</evidence>
<dbReference type="PANTHER" id="PTHR30474">
    <property type="entry name" value="CELL CYCLE PROTEIN"/>
    <property type="match status" value="1"/>
</dbReference>
<evidence type="ECO:0000256" key="5">
    <source>
        <dbReference type="ARBA" id="ARBA00023136"/>
    </source>
</evidence>
<dbReference type="RefSeq" id="WP_377945879.1">
    <property type="nucleotide sequence ID" value="NZ_JBHUCX010000099.1"/>
</dbReference>
<proteinExistence type="predicted"/>
<feature type="transmembrane region" description="Helical" evidence="6">
    <location>
        <begin position="146"/>
        <end position="164"/>
    </location>
</feature>
<dbReference type="InterPro" id="IPR047928">
    <property type="entry name" value="Perm_prefix_1"/>
</dbReference>
<dbReference type="InterPro" id="IPR001182">
    <property type="entry name" value="FtsW/RodA"/>
</dbReference>
<gene>
    <name evidence="7" type="ORF">ACFSB2_25075</name>
</gene>
<organism evidence="7 8">
    <name type="scientific">Alicyclobacillus fodiniaquatilis</name>
    <dbReference type="NCBI Taxonomy" id="1661150"/>
    <lineage>
        <taxon>Bacteria</taxon>
        <taxon>Bacillati</taxon>
        <taxon>Bacillota</taxon>
        <taxon>Bacilli</taxon>
        <taxon>Bacillales</taxon>
        <taxon>Alicyclobacillaceae</taxon>
        <taxon>Alicyclobacillus</taxon>
    </lineage>
</organism>
<dbReference type="Pfam" id="PF01098">
    <property type="entry name" value="FTSW_RODA_SPOVE"/>
    <property type="match status" value="1"/>
</dbReference>
<comment type="subcellular location">
    <subcellularLocation>
        <location evidence="1">Membrane</location>
        <topology evidence="1">Multi-pass membrane protein</topology>
    </subcellularLocation>
</comment>
<keyword evidence="4 6" id="KW-1133">Transmembrane helix</keyword>
<comment type="caution">
    <text evidence="7">The sequence shown here is derived from an EMBL/GenBank/DDBJ whole genome shotgun (WGS) entry which is preliminary data.</text>
</comment>
<sequence>MNKTDECKLNAFMAEVCSYIKWADVHDEVVLELRGHVEDRIEDYVNRGLPYSDALDKALKDMGAPAEIGRGLHRVHRPQTDWLFICMMGVYVGIALITMFSISGGTANAVNLSLYQGMFSRKLLWTGLGLGMMIGATLFDYRRLRAYSVYLWWGIMLLMMYTMIYCHRFGTIGKINLGGVSVDVFGFAPFLLLIAITGMVARLRLHRRNDFLMFTALCAIPMYPFLKNGMPASGLEYSIGLIALLLATPALRKHRGIIVGAVAVVIVCLLAPFTSDISAMRLKAYLHPQLYAHTAAYQYVQGRQALRDAGFWGHGLHASLPLLPGIQDEMVFNYAVYAFGWIGGISIVALALALLVRLVWMTTKTTDVYGTQLVVVVGVMLGIQFIYPVLMAFGVVPMVSVSFPMFGTDGCVTVVEFACLGVIMSIYRRRHIVRVANASQNVRIHVE</sequence>
<name>A0ABW4JQT0_9BACL</name>
<keyword evidence="8" id="KW-1185">Reference proteome</keyword>
<evidence type="ECO:0000256" key="6">
    <source>
        <dbReference type="SAM" id="Phobius"/>
    </source>
</evidence>
<dbReference type="NCBIfam" id="NF038403">
    <property type="entry name" value="perm_prefix_1"/>
    <property type="match status" value="1"/>
</dbReference>
<feature type="transmembrane region" description="Helical" evidence="6">
    <location>
        <begin position="257"/>
        <end position="275"/>
    </location>
</feature>
<feature type="transmembrane region" description="Helical" evidence="6">
    <location>
        <begin position="184"/>
        <end position="203"/>
    </location>
</feature>
<evidence type="ECO:0000256" key="3">
    <source>
        <dbReference type="ARBA" id="ARBA00022960"/>
    </source>
</evidence>
<evidence type="ECO:0000313" key="8">
    <source>
        <dbReference type="Proteomes" id="UP001597079"/>
    </source>
</evidence>
<keyword evidence="3" id="KW-0133">Cell shape</keyword>
<feature type="transmembrane region" description="Helical" evidence="6">
    <location>
        <begin position="372"/>
        <end position="393"/>
    </location>
</feature>
<dbReference type="EMBL" id="JBHUCX010000099">
    <property type="protein sequence ID" value="MFD1677943.1"/>
    <property type="molecule type" value="Genomic_DNA"/>
</dbReference>
<feature type="transmembrane region" description="Helical" evidence="6">
    <location>
        <begin position="405"/>
        <end position="427"/>
    </location>
</feature>
<accession>A0ABW4JQT0</accession>
<keyword evidence="2 6" id="KW-0812">Transmembrane</keyword>
<reference evidence="8" key="1">
    <citation type="journal article" date="2019" name="Int. J. Syst. Evol. Microbiol.">
        <title>The Global Catalogue of Microorganisms (GCM) 10K type strain sequencing project: providing services to taxonomists for standard genome sequencing and annotation.</title>
        <authorList>
            <consortium name="The Broad Institute Genomics Platform"/>
            <consortium name="The Broad Institute Genome Sequencing Center for Infectious Disease"/>
            <person name="Wu L."/>
            <person name="Ma J."/>
        </authorList>
    </citation>
    <scope>NUCLEOTIDE SEQUENCE [LARGE SCALE GENOMIC DNA]</scope>
    <source>
        <strain evidence="8">CGMCC 1.12286</strain>
    </source>
</reference>
<feature type="transmembrane region" description="Helical" evidence="6">
    <location>
        <begin position="334"/>
        <end position="360"/>
    </location>
</feature>
<evidence type="ECO:0000313" key="7">
    <source>
        <dbReference type="EMBL" id="MFD1677943.1"/>
    </source>
</evidence>
<dbReference type="PANTHER" id="PTHR30474:SF1">
    <property type="entry name" value="PEPTIDOGLYCAN GLYCOSYLTRANSFERASE MRDB"/>
    <property type="match status" value="1"/>
</dbReference>
<feature type="transmembrane region" description="Helical" evidence="6">
    <location>
        <begin position="123"/>
        <end position="139"/>
    </location>
</feature>
<dbReference type="Proteomes" id="UP001597079">
    <property type="component" value="Unassembled WGS sequence"/>
</dbReference>